<feature type="domain" description="Adaptor protein ClpS core" evidence="2">
    <location>
        <begin position="30"/>
        <end position="109"/>
    </location>
</feature>
<accession>A0A1D2QPA8</accession>
<evidence type="ECO:0000256" key="1">
    <source>
        <dbReference type="HAMAP-Rule" id="MF_00302"/>
    </source>
</evidence>
<dbReference type="GO" id="GO:0008233">
    <property type="term" value="F:peptidase activity"/>
    <property type="evidence" value="ECO:0007669"/>
    <property type="project" value="UniProtKB-KW"/>
</dbReference>
<comment type="subunit">
    <text evidence="1">Binds to the N-terminal domain of the chaperone ClpA.</text>
</comment>
<proteinExistence type="inferred from homology"/>
<dbReference type="InterPro" id="IPR003769">
    <property type="entry name" value="ClpS_core"/>
</dbReference>
<dbReference type="GO" id="GO:0030163">
    <property type="term" value="P:protein catabolic process"/>
    <property type="evidence" value="ECO:0007669"/>
    <property type="project" value="InterPro"/>
</dbReference>
<keyword evidence="3" id="KW-0645">Protease</keyword>
<dbReference type="EMBL" id="MDLC01000029">
    <property type="protein sequence ID" value="ODS23425.1"/>
    <property type="molecule type" value="Genomic_DNA"/>
</dbReference>
<dbReference type="NCBIfam" id="NF000672">
    <property type="entry name" value="PRK00033.1-5"/>
    <property type="match status" value="1"/>
</dbReference>
<dbReference type="PANTHER" id="PTHR33473">
    <property type="entry name" value="ATP-DEPENDENT CLP PROTEASE ADAPTER PROTEIN CLPS1, CHLOROPLASTIC"/>
    <property type="match status" value="1"/>
</dbReference>
<dbReference type="InterPro" id="IPR014719">
    <property type="entry name" value="Ribosomal_bL12_C/ClpS-like"/>
</dbReference>
<dbReference type="Gene3D" id="3.30.1390.10">
    <property type="match status" value="1"/>
</dbReference>
<comment type="function">
    <text evidence="1">Involved in the modulation of the specificity of the ClpAP-mediated ATP-dependent protein degradation.</text>
</comment>
<evidence type="ECO:0000313" key="4">
    <source>
        <dbReference type="Proteomes" id="UP000242502"/>
    </source>
</evidence>
<dbReference type="NCBIfam" id="NF000669">
    <property type="entry name" value="PRK00033.1-2"/>
    <property type="match status" value="1"/>
</dbReference>
<dbReference type="InterPro" id="IPR022935">
    <property type="entry name" value="ClpS"/>
</dbReference>
<dbReference type="GO" id="GO:0006508">
    <property type="term" value="P:proteolysis"/>
    <property type="evidence" value="ECO:0007669"/>
    <property type="project" value="UniProtKB-UniRule"/>
</dbReference>
<comment type="similarity">
    <text evidence="1">Belongs to the ClpS family.</text>
</comment>
<organism evidence="3 4">
    <name type="scientific">Candidatus Endobugula sertula</name>
    <name type="common">Bugula neritina bacterial symbiont</name>
    <dbReference type="NCBI Taxonomy" id="62101"/>
    <lineage>
        <taxon>Bacteria</taxon>
        <taxon>Pseudomonadati</taxon>
        <taxon>Pseudomonadota</taxon>
        <taxon>Gammaproteobacteria</taxon>
        <taxon>Cellvibrionales</taxon>
        <taxon>Cellvibrionaceae</taxon>
        <taxon>Candidatus Endobugula</taxon>
    </lineage>
</organism>
<dbReference type="SUPFAM" id="SSF54736">
    <property type="entry name" value="ClpS-like"/>
    <property type="match status" value="1"/>
</dbReference>
<keyword evidence="3" id="KW-0378">Hydrolase</keyword>
<reference evidence="3 4" key="1">
    <citation type="journal article" date="2016" name="Appl. Environ. Microbiol.">
        <title>Lack of Overt Genome Reduction in the Bryostatin-Producing Bryozoan Symbiont "Candidatus Endobugula sertula".</title>
        <authorList>
            <person name="Miller I.J."/>
            <person name="Vanee N."/>
            <person name="Fong S.S."/>
            <person name="Lim-Fong G.E."/>
            <person name="Kwan J.C."/>
        </authorList>
    </citation>
    <scope>NUCLEOTIDE SEQUENCE [LARGE SCALE GENOMIC DNA]</scope>
    <source>
        <strain evidence="3">AB1-4</strain>
    </source>
</reference>
<name>A0A1D2QPA8_9GAMM</name>
<dbReference type="Proteomes" id="UP000242502">
    <property type="component" value="Unassembled WGS sequence"/>
</dbReference>
<dbReference type="STRING" id="62101.AB835_09080"/>
<sequence length="118" mass="13509">MGILRNDQLRLSKEDHGDHLLAEKTKPVIKRPPLYRVIMLNDDYTPMEFVVHILESFFNMNREKATQVMLQVHTEGKATCGVYTRDIAEAKAAQVNQCAQDNEHPLVCEIEAAEDEDK</sequence>
<comment type="caution">
    <text evidence="3">The sequence shown here is derived from an EMBL/GenBank/DDBJ whole genome shotgun (WGS) entry which is preliminary data.</text>
</comment>
<dbReference type="AlphaFoldDB" id="A0A1D2QPA8"/>
<evidence type="ECO:0000259" key="2">
    <source>
        <dbReference type="Pfam" id="PF02617"/>
    </source>
</evidence>
<dbReference type="FunFam" id="3.30.1390.10:FF:000002">
    <property type="entry name" value="ATP-dependent Clp protease adapter protein ClpS"/>
    <property type="match status" value="1"/>
</dbReference>
<gene>
    <name evidence="1" type="primary">clpS</name>
    <name evidence="3" type="ORF">AB835_09080</name>
</gene>
<evidence type="ECO:0000313" key="3">
    <source>
        <dbReference type="EMBL" id="ODS23425.1"/>
    </source>
</evidence>
<dbReference type="Pfam" id="PF02617">
    <property type="entry name" value="ClpS"/>
    <property type="match status" value="1"/>
</dbReference>
<protein>
    <recommendedName>
        <fullName evidence="1">ATP-dependent Clp protease adapter protein ClpS</fullName>
    </recommendedName>
</protein>
<dbReference type="HAMAP" id="MF_00302">
    <property type="entry name" value="ClpS"/>
    <property type="match status" value="1"/>
</dbReference>
<dbReference type="PANTHER" id="PTHR33473:SF19">
    <property type="entry name" value="ATP-DEPENDENT CLP PROTEASE ADAPTER PROTEIN CLPS"/>
    <property type="match status" value="1"/>
</dbReference>